<name>E9HMV7_DAPPU</name>
<evidence type="ECO:0000313" key="1">
    <source>
        <dbReference type="EMBL" id="EFX66939.1"/>
    </source>
</evidence>
<protein>
    <submittedName>
        <fullName evidence="1">Uncharacterized protein</fullName>
    </submittedName>
</protein>
<dbReference type="InParanoid" id="E9HMV7"/>
<sequence length="145" mass="16134">MRKNSVDPSQNDSDAGISLEVESRNVAVSFGLMCRPMRNWDVNGPMRMYQSTFWFHDRILMLLVVVAVALLYPQDAAVPANSSAAIAVAYGLTADLCVDDRGHNSDRCVRVDTRREMDCETTKTTYASLSNLEKNDESLALNGFH</sequence>
<dbReference type="AlphaFoldDB" id="E9HMV7"/>
<dbReference type="HOGENOM" id="CLU_1788779_0_0_1"/>
<dbReference type="KEGG" id="dpx:DAPPUDRAFT_262372"/>
<organism evidence="1 2">
    <name type="scientific">Daphnia pulex</name>
    <name type="common">Water flea</name>
    <dbReference type="NCBI Taxonomy" id="6669"/>
    <lineage>
        <taxon>Eukaryota</taxon>
        <taxon>Metazoa</taxon>
        <taxon>Ecdysozoa</taxon>
        <taxon>Arthropoda</taxon>
        <taxon>Crustacea</taxon>
        <taxon>Branchiopoda</taxon>
        <taxon>Diplostraca</taxon>
        <taxon>Cladocera</taxon>
        <taxon>Anomopoda</taxon>
        <taxon>Daphniidae</taxon>
        <taxon>Daphnia</taxon>
    </lineage>
</organism>
<evidence type="ECO:0000313" key="2">
    <source>
        <dbReference type="Proteomes" id="UP000000305"/>
    </source>
</evidence>
<dbReference type="PhylomeDB" id="E9HMV7"/>
<keyword evidence="2" id="KW-1185">Reference proteome</keyword>
<gene>
    <name evidence="1" type="ORF">DAPPUDRAFT_262372</name>
</gene>
<reference evidence="1 2" key="1">
    <citation type="journal article" date="2011" name="Science">
        <title>The ecoresponsive genome of Daphnia pulex.</title>
        <authorList>
            <person name="Colbourne J.K."/>
            <person name="Pfrender M.E."/>
            <person name="Gilbert D."/>
            <person name="Thomas W.K."/>
            <person name="Tucker A."/>
            <person name="Oakley T.H."/>
            <person name="Tokishita S."/>
            <person name="Aerts A."/>
            <person name="Arnold G.J."/>
            <person name="Basu M.K."/>
            <person name="Bauer D.J."/>
            <person name="Caceres C.E."/>
            <person name="Carmel L."/>
            <person name="Casola C."/>
            <person name="Choi J.H."/>
            <person name="Detter J.C."/>
            <person name="Dong Q."/>
            <person name="Dusheyko S."/>
            <person name="Eads B.D."/>
            <person name="Frohlich T."/>
            <person name="Geiler-Samerotte K.A."/>
            <person name="Gerlach D."/>
            <person name="Hatcher P."/>
            <person name="Jogdeo S."/>
            <person name="Krijgsveld J."/>
            <person name="Kriventseva E.V."/>
            <person name="Kultz D."/>
            <person name="Laforsch C."/>
            <person name="Lindquist E."/>
            <person name="Lopez J."/>
            <person name="Manak J.R."/>
            <person name="Muller J."/>
            <person name="Pangilinan J."/>
            <person name="Patwardhan R.P."/>
            <person name="Pitluck S."/>
            <person name="Pritham E.J."/>
            <person name="Rechtsteiner A."/>
            <person name="Rho M."/>
            <person name="Rogozin I.B."/>
            <person name="Sakarya O."/>
            <person name="Salamov A."/>
            <person name="Schaack S."/>
            <person name="Shapiro H."/>
            <person name="Shiga Y."/>
            <person name="Skalitzky C."/>
            <person name="Smith Z."/>
            <person name="Souvorov A."/>
            <person name="Sung W."/>
            <person name="Tang Z."/>
            <person name="Tsuchiya D."/>
            <person name="Tu H."/>
            <person name="Vos H."/>
            <person name="Wang M."/>
            <person name="Wolf Y.I."/>
            <person name="Yamagata H."/>
            <person name="Yamada T."/>
            <person name="Ye Y."/>
            <person name="Shaw J.R."/>
            <person name="Andrews J."/>
            <person name="Crease T.J."/>
            <person name="Tang H."/>
            <person name="Lucas S.M."/>
            <person name="Robertson H.M."/>
            <person name="Bork P."/>
            <person name="Koonin E.V."/>
            <person name="Zdobnov E.M."/>
            <person name="Grigoriev I.V."/>
            <person name="Lynch M."/>
            <person name="Boore J.L."/>
        </authorList>
    </citation>
    <scope>NUCLEOTIDE SEQUENCE [LARGE SCALE GENOMIC DNA]</scope>
</reference>
<proteinExistence type="predicted"/>
<accession>E9HMV7</accession>
<dbReference type="Proteomes" id="UP000000305">
    <property type="component" value="Unassembled WGS sequence"/>
</dbReference>
<dbReference type="EMBL" id="GL732690">
    <property type="protein sequence ID" value="EFX66939.1"/>
    <property type="molecule type" value="Genomic_DNA"/>
</dbReference>